<evidence type="ECO:0000313" key="2">
    <source>
        <dbReference type="EMBL" id="CAJ1397866.1"/>
    </source>
</evidence>
<sequence>MQRRYVGAFAALAAALWGGLLFPSPPPCPDEEVSRLSADFQQALPQELTISCRGQLLRDRDTFFWSLFTDHFGSNPNTPYMWMALPAFGFLLPSPMWHVQPQDAVVLLARRPPEVEYFSFTSFALWVPRRGLQFSSLGDSVNNLNLKETQDHIFAHVLTASNRTFTLVEEALVKSGLPKSAINLAVIPSDVGGLFQDWTHFETVLRLFRFRDQAKGDAYLQSHYPVVYLKGSHGDSTMLPTRPYKDRAHVSNGHERMLEQDFMKHNSQMLANVGSDFGRDFGDAKPLRFTPLMIQGLECLRHNTECLGDCPDAAYYGPNVHEDSDGVDMLKLSSDDELHVVSLVNHRHLNISVYGNLAVLRSWKPTLSKTRMSIRATSLGVTSFEFPEERFISWAFTRNPAHCHHLRDSVHGCSLLDAHVSRESFLTYCERIYLNPVTGTGPNWSDLLPAHLFHLRPASAPRVASPTARVASVPPLPLRVFDGTQALQFSHVVKTGGESLELYLGALSEPGAPRLDYGPCRRAAAAHAPGNLAEAARKASGCEAAAGVVSFALCGLNCECCASDLSGAFRGVLLRSPRAHALSVFTHCHGAHHNSWGRILEDVPQYLAEGILRATEMSCGSYCTSFAEDWEANLGEQLLAERQDVSPVRVIPWARNMQSHALTCSVANGSLGQHFRTLSERVDVEEALESLQQFHWVGLTDLMEQSVCLLHFQHNGTLPAACDCRSEADALRIPRFAHGVQQRDPETLPEDLLRQLDEFTAVDARLFAKALRLLLGRLRFVELQTGAQLLPCLPWRRLWRSTRYVPGLWAAPEVLAE</sequence>
<accession>A0AA36NC02</accession>
<reference evidence="2" key="1">
    <citation type="submission" date="2023-08" db="EMBL/GenBank/DDBJ databases">
        <authorList>
            <person name="Chen Y."/>
            <person name="Shah S."/>
            <person name="Dougan E. K."/>
            <person name="Thang M."/>
            <person name="Chan C."/>
        </authorList>
    </citation>
    <scope>NUCLEOTIDE SEQUENCE</scope>
</reference>
<organism evidence="2 3">
    <name type="scientific">Effrenium voratum</name>
    <dbReference type="NCBI Taxonomy" id="2562239"/>
    <lineage>
        <taxon>Eukaryota</taxon>
        <taxon>Sar</taxon>
        <taxon>Alveolata</taxon>
        <taxon>Dinophyceae</taxon>
        <taxon>Suessiales</taxon>
        <taxon>Symbiodiniaceae</taxon>
        <taxon>Effrenium</taxon>
    </lineage>
</organism>
<comment type="caution">
    <text evidence="2">The sequence shown here is derived from an EMBL/GenBank/DDBJ whole genome shotgun (WGS) entry which is preliminary data.</text>
</comment>
<dbReference type="AlphaFoldDB" id="A0AA36NC02"/>
<dbReference type="Proteomes" id="UP001178507">
    <property type="component" value="Unassembled WGS sequence"/>
</dbReference>
<gene>
    <name evidence="2" type="ORF">EVOR1521_LOCUS21794</name>
</gene>
<evidence type="ECO:0000256" key="1">
    <source>
        <dbReference type="SAM" id="SignalP"/>
    </source>
</evidence>
<feature type="chain" id="PRO_5041208828" evidence="1">
    <location>
        <begin position="22"/>
        <end position="817"/>
    </location>
</feature>
<protein>
    <submittedName>
        <fullName evidence="2">Uncharacterized protein</fullName>
    </submittedName>
</protein>
<keyword evidence="1" id="KW-0732">Signal</keyword>
<dbReference type="InterPro" id="IPR027417">
    <property type="entry name" value="P-loop_NTPase"/>
</dbReference>
<proteinExistence type="predicted"/>
<keyword evidence="3" id="KW-1185">Reference proteome</keyword>
<dbReference type="EMBL" id="CAUJNA010003281">
    <property type="protein sequence ID" value="CAJ1397866.1"/>
    <property type="molecule type" value="Genomic_DNA"/>
</dbReference>
<name>A0AA36NC02_9DINO</name>
<feature type="signal peptide" evidence="1">
    <location>
        <begin position="1"/>
        <end position="21"/>
    </location>
</feature>
<dbReference type="Gene3D" id="3.40.50.300">
    <property type="entry name" value="P-loop containing nucleotide triphosphate hydrolases"/>
    <property type="match status" value="1"/>
</dbReference>
<evidence type="ECO:0000313" key="3">
    <source>
        <dbReference type="Proteomes" id="UP001178507"/>
    </source>
</evidence>